<feature type="region of interest" description="Disordered" evidence="1">
    <location>
        <begin position="133"/>
        <end position="263"/>
    </location>
</feature>
<dbReference type="EMBL" id="CAUH01006508">
    <property type="protein sequence ID" value="CCU82535.1"/>
    <property type="molecule type" value="Genomic_DNA"/>
</dbReference>
<feature type="compositionally biased region" description="Polar residues" evidence="1">
    <location>
        <begin position="152"/>
        <end position="162"/>
    </location>
</feature>
<gene>
    <name evidence="3" type="ORF">BGHDH14_bgh04078</name>
</gene>
<dbReference type="AlphaFoldDB" id="N1JPA4"/>
<proteinExistence type="predicted"/>
<keyword evidence="2" id="KW-0732">Signal</keyword>
<reference evidence="3 4" key="1">
    <citation type="journal article" date="2010" name="Science">
        <title>Genome expansion and gene loss in powdery mildew fungi reveal tradeoffs in extreme parasitism.</title>
        <authorList>
            <person name="Spanu P.D."/>
            <person name="Abbott J.C."/>
            <person name="Amselem J."/>
            <person name="Burgis T.A."/>
            <person name="Soanes D.M."/>
            <person name="Stueber K."/>
            <person name="Ver Loren van Themaat E."/>
            <person name="Brown J.K.M."/>
            <person name="Butcher S.A."/>
            <person name="Gurr S.J."/>
            <person name="Lebrun M.-H."/>
            <person name="Ridout C.J."/>
            <person name="Schulze-Lefert P."/>
            <person name="Talbot N.J."/>
            <person name="Ahmadinejad N."/>
            <person name="Ametz C."/>
            <person name="Barton G.R."/>
            <person name="Benjdia M."/>
            <person name="Bidzinski P."/>
            <person name="Bindschedler L.V."/>
            <person name="Both M."/>
            <person name="Brewer M.T."/>
            <person name="Cadle-Davidson L."/>
            <person name="Cadle-Davidson M.M."/>
            <person name="Collemare J."/>
            <person name="Cramer R."/>
            <person name="Frenkel O."/>
            <person name="Godfrey D."/>
            <person name="Harriman J."/>
            <person name="Hoede C."/>
            <person name="King B.C."/>
            <person name="Klages S."/>
            <person name="Kleemann J."/>
            <person name="Knoll D."/>
            <person name="Koti P.S."/>
            <person name="Kreplak J."/>
            <person name="Lopez-Ruiz F.J."/>
            <person name="Lu X."/>
            <person name="Maekawa T."/>
            <person name="Mahanil S."/>
            <person name="Micali C."/>
            <person name="Milgroom M.G."/>
            <person name="Montana G."/>
            <person name="Noir S."/>
            <person name="O'Connell R.J."/>
            <person name="Oberhaensli S."/>
            <person name="Parlange F."/>
            <person name="Pedersen C."/>
            <person name="Quesneville H."/>
            <person name="Reinhardt R."/>
            <person name="Rott M."/>
            <person name="Sacristan S."/>
            <person name="Schmidt S.M."/>
            <person name="Schoen M."/>
            <person name="Skamnioti P."/>
            <person name="Sommer H."/>
            <person name="Stephens A."/>
            <person name="Takahara H."/>
            <person name="Thordal-Christensen H."/>
            <person name="Vigouroux M."/>
            <person name="Wessling R."/>
            <person name="Wicker T."/>
            <person name="Panstruga R."/>
        </authorList>
    </citation>
    <scope>NUCLEOTIDE SEQUENCE [LARGE SCALE GENOMIC DNA]</scope>
    <source>
        <strain evidence="3">DH14</strain>
    </source>
</reference>
<evidence type="ECO:0000256" key="2">
    <source>
        <dbReference type="SAM" id="SignalP"/>
    </source>
</evidence>
<protein>
    <submittedName>
        <fullName evidence="3">Putative candidate secreted effector protein</fullName>
    </submittedName>
</protein>
<evidence type="ECO:0000313" key="3">
    <source>
        <dbReference type="EMBL" id="CCU82535.1"/>
    </source>
</evidence>
<evidence type="ECO:0000256" key="1">
    <source>
        <dbReference type="SAM" id="MobiDB-lite"/>
    </source>
</evidence>
<dbReference type="HOGENOM" id="CLU_921295_0_0_1"/>
<feature type="chain" id="PRO_5004107346" evidence="2">
    <location>
        <begin position="21"/>
        <end position="302"/>
    </location>
</feature>
<sequence length="302" mass="33556">MQLHRTLTVIPFIFSVYVAGEHGYLCSDAEGIANTFYDQALVEKSVTNACLPNSELSAAQLAANVEAKNYPQVWVDSEDYGFNETVLLWKYQGNSSESLEETNVFVFTNKSCDILGLLQTSGDQFTVCKSVNEQNEKKTSPEILSKKPRPGTFSNDLENYANSGHDEVYADEEDTKTFRIARRGGDPPNPSNAGGSKEKPIDSSPINDAVGSQRGSQGNSSGPQNSMPGPPRPDRKLGDTEDQRTNQETSNRNQAARGGTPRWIMSIDGNPYLMIDYHLRKEFFELFFCFWHQICRKLGIGS</sequence>
<evidence type="ECO:0000313" key="4">
    <source>
        <dbReference type="Proteomes" id="UP000015441"/>
    </source>
</evidence>
<dbReference type="InParanoid" id="N1JPA4"/>
<accession>N1JPA4</accession>
<dbReference type="OrthoDB" id="3606118at2759"/>
<dbReference type="Proteomes" id="UP000015441">
    <property type="component" value="Unassembled WGS sequence"/>
</dbReference>
<feature type="compositionally biased region" description="Basic and acidic residues" evidence="1">
    <location>
        <begin position="232"/>
        <end position="245"/>
    </location>
</feature>
<comment type="caution">
    <text evidence="3">The sequence shown here is derived from an EMBL/GenBank/DDBJ whole genome shotgun (WGS) entry which is preliminary data.</text>
</comment>
<keyword evidence="4" id="KW-1185">Reference proteome</keyword>
<feature type="compositionally biased region" description="Low complexity" evidence="1">
    <location>
        <begin position="211"/>
        <end position="226"/>
    </location>
</feature>
<name>N1JPA4_BLUG1</name>
<organism evidence="3 4">
    <name type="scientific">Blumeria graminis f. sp. hordei (strain DH14)</name>
    <name type="common">Barley powdery mildew</name>
    <name type="synonym">Oidium monilioides f. sp. hordei</name>
    <dbReference type="NCBI Taxonomy" id="546991"/>
    <lineage>
        <taxon>Eukaryota</taxon>
        <taxon>Fungi</taxon>
        <taxon>Dikarya</taxon>
        <taxon>Ascomycota</taxon>
        <taxon>Pezizomycotina</taxon>
        <taxon>Leotiomycetes</taxon>
        <taxon>Erysiphales</taxon>
        <taxon>Erysiphaceae</taxon>
        <taxon>Blumeria</taxon>
        <taxon>Blumeria hordei</taxon>
    </lineage>
</organism>
<feature type="signal peptide" evidence="2">
    <location>
        <begin position="1"/>
        <end position="20"/>
    </location>
</feature>